<dbReference type="SUPFAM" id="SSF47113">
    <property type="entry name" value="Histone-fold"/>
    <property type="match status" value="1"/>
</dbReference>
<dbReference type="Proteomes" id="UP000630445">
    <property type="component" value="Unassembled WGS sequence"/>
</dbReference>
<dbReference type="CDD" id="cd22912">
    <property type="entry name" value="HFD_H4"/>
    <property type="match status" value="1"/>
</dbReference>
<keyword evidence="10" id="KW-1185">Reference proteome</keyword>
<keyword evidence="4" id="KW-0158">Chromosome</keyword>
<dbReference type="GO" id="GO:0000786">
    <property type="term" value="C:nucleosome"/>
    <property type="evidence" value="ECO:0007669"/>
    <property type="project" value="UniProtKB-KW"/>
</dbReference>
<dbReference type="EMBL" id="JACBAD010002111">
    <property type="protein sequence ID" value="KAF7115718.1"/>
    <property type="molecule type" value="Genomic_DNA"/>
</dbReference>
<dbReference type="OrthoDB" id="4341621at2759"/>
<gene>
    <name evidence="8" type="ORF">CNMCM5793_003221</name>
    <name evidence="9" type="ORF">CNMCM6106_003109</name>
</gene>
<dbReference type="GO" id="GO:0003677">
    <property type="term" value="F:DNA binding"/>
    <property type="evidence" value="ECO:0007669"/>
    <property type="project" value="UniProtKB-KW"/>
</dbReference>
<dbReference type="Gene3D" id="1.10.20.10">
    <property type="entry name" value="Histone, subunit A"/>
    <property type="match status" value="1"/>
</dbReference>
<evidence type="ECO:0000313" key="10">
    <source>
        <dbReference type="Proteomes" id="UP000630445"/>
    </source>
</evidence>
<keyword evidence="7" id="KW-0544">Nucleosome core</keyword>
<comment type="subcellular location">
    <subcellularLocation>
        <location evidence="2">Chromosome</location>
    </subcellularLocation>
    <subcellularLocation>
        <location evidence="1">Nucleus</location>
    </subcellularLocation>
</comment>
<reference evidence="9" key="1">
    <citation type="submission" date="2020-06" db="EMBL/GenBank/DDBJ databases">
        <title>Draft genome sequences of strains closely related to Aspergillus parafelis and Aspergillus hiratsukae.</title>
        <authorList>
            <person name="Dos Santos R.A.C."/>
            <person name="Rivero-Menendez O."/>
            <person name="Steenwyk J.L."/>
            <person name="Mead M.E."/>
            <person name="Goldman G.H."/>
            <person name="Alastruey-Izquierdo A."/>
            <person name="Rokas A."/>
        </authorList>
    </citation>
    <scope>NUCLEOTIDE SEQUENCE</scope>
    <source>
        <strain evidence="8">CNM-CM5793</strain>
        <strain evidence="9">CNM-CM6106</strain>
    </source>
</reference>
<dbReference type="EMBL" id="JACBAF010002104">
    <property type="protein sequence ID" value="KAF7167657.1"/>
    <property type="molecule type" value="Genomic_DNA"/>
</dbReference>
<evidence type="ECO:0000256" key="7">
    <source>
        <dbReference type="ARBA" id="ARBA00023269"/>
    </source>
</evidence>
<organism evidence="9 11">
    <name type="scientific">Aspergillus hiratsukae</name>
    <dbReference type="NCBI Taxonomy" id="1194566"/>
    <lineage>
        <taxon>Eukaryota</taxon>
        <taxon>Fungi</taxon>
        <taxon>Dikarya</taxon>
        <taxon>Ascomycota</taxon>
        <taxon>Pezizomycotina</taxon>
        <taxon>Eurotiomycetes</taxon>
        <taxon>Eurotiomycetidae</taxon>
        <taxon>Eurotiales</taxon>
        <taxon>Aspergillaceae</taxon>
        <taxon>Aspergillus</taxon>
        <taxon>Aspergillus subgen. Fumigati</taxon>
    </lineage>
</organism>
<evidence type="ECO:0000313" key="9">
    <source>
        <dbReference type="EMBL" id="KAF7167657.1"/>
    </source>
</evidence>
<sequence length="109" mass="12761">MDMTRIPSTANTRGLFLKGHRRRILRDNIMGITKPAIRYPIGRRGGVVRMKTDIYPESRSVIKLRLHEILRQVVQILESSKTHRHDRKVVTTRDVVYALQRMGQTMYGF</sequence>
<evidence type="ECO:0008006" key="12">
    <source>
        <dbReference type="Google" id="ProtNLM"/>
    </source>
</evidence>
<protein>
    <recommendedName>
        <fullName evidence="12">Histone H4</fullName>
    </recommendedName>
</protein>
<comment type="caution">
    <text evidence="9">The sequence shown here is derived from an EMBL/GenBank/DDBJ whole genome shotgun (WGS) entry which is preliminary data.</text>
</comment>
<dbReference type="PANTHER" id="PTHR10484">
    <property type="entry name" value="HISTONE H4"/>
    <property type="match status" value="1"/>
</dbReference>
<keyword evidence="6" id="KW-0539">Nucleus</keyword>
<dbReference type="GO" id="GO:0005634">
    <property type="term" value="C:nucleus"/>
    <property type="evidence" value="ECO:0007669"/>
    <property type="project" value="UniProtKB-SubCell"/>
</dbReference>
<name>A0A8H6Q885_9EURO</name>
<evidence type="ECO:0000256" key="1">
    <source>
        <dbReference type="ARBA" id="ARBA00004123"/>
    </source>
</evidence>
<dbReference type="GO" id="GO:0046982">
    <property type="term" value="F:protein heterodimerization activity"/>
    <property type="evidence" value="ECO:0007669"/>
    <property type="project" value="InterPro"/>
</dbReference>
<evidence type="ECO:0000256" key="4">
    <source>
        <dbReference type="ARBA" id="ARBA00022454"/>
    </source>
</evidence>
<evidence type="ECO:0000313" key="8">
    <source>
        <dbReference type="EMBL" id="KAF7115718.1"/>
    </source>
</evidence>
<dbReference type="GO" id="GO:0030527">
    <property type="term" value="F:structural constituent of chromatin"/>
    <property type="evidence" value="ECO:0007669"/>
    <property type="project" value="InterPro"/>
</dbReference>
<comment type="similarity">
    <text evidence="3">Belongs to the histone H4 family.</text>
</comment>
<accession>A0A8H6Q885</accession>
<evidence type="ECO:0000256" key="5">
    <source>
        <dbReference type="ARBA" id="ARBA00023125"/>
    </source>
</evidence>
<proteinExistence type="inferred from homology"/>
<evidence type="ECO:0000256" key="6">
    <source>
        <dbReference type="ARBA" id="ARBA00023242"/>
    </source>
</evidence>
<dbReference type="Proteomes" id="UP000662466">
    <property type="component" value="Unassembled WGS sequence"/>
</dbReference>
<evidence type="ECO:0000256" key="3">
    <source>
        <dbReference type="ARBA" id="ARBA00006564"/>
    </source>
</evidence>
<dbReference type="SMART" id="SM00417">
    <property type="entry name" value="H4"/>
    <property type="match status" value="1"/>
</dbReference>
<evidence type="ECO:0000256" key="2">
    <source>
        <dbReference type="ARBA" id="ARBA00004286"/>
    </source>
</evidence>
<evidence type="ECO:0000313" key="11">
    <source>
        <dbReference type="Proteomes" id="UP000662466"/>
    </source>
</evidence>
<dbReference type="InterPro" id="IPR001951">
    <property type="entry name" value="Histone_H4"/>
</dbReference>
<keyword evidence="5" id="KW-0238">DNA-binding</keyword>
<dbReference type="AlphaFoldDB" id="A0A8H6Q885"/>
<dbReference type="InterPro" id="IPR009072">
    <property type="entry name" value="Histone-fold"/>
</dbReference>